<comment type="subcellular location">
    <subcellularLocation>
        <location evidence="1">Mitochondrion</location>
    </subcellularLocation>
</comment>
<dbReference type="InterPro" id="IPR027417">
    <property type="entry name" value="P-loop_NTPase"/>
</dbReference>
<evidence type="ECO:0000256" key="2">
    <source>
        <dbReference type="ARBA" id="ARBA00012552"/>
    </source>
</evidence>
<dbReference type="InterPro" id="IPR001650">
    <property type="entry name" value="Helicase_C-like"/>
</dbReference>
<reference evidence="13" key="2">
    <citation type="journal article" date="2013" name="G3 (Bethesda)">
        <title>Genomes of Ashbya fungi isolated from insects reveal four mating-type loci, numerous translocations, lack of transposons, and distinct gene duplications.</title>
        <authorList>
            <person name="Dietrich F.S."/>
            <person name="Voegeli S."/>
            <person name="Kuo S."/>
            <person name="Philippsen P."/>
        </authorList>
    </citation>
    <scope>GENOME REANNOTATION</scope>
    <source>
        <strain evidence="13">ATCC 10895 / CBS 109.51 / FGSC 9923 / NRRL Y-1056</strain>
    </source>
</reference>
<evidence type="ECO:0000256" key="7">
    <source>
        <dbReference type="ARBA" id="ARBA00022946"/>
    </source>
</evidence>
<dbReference type="Gene3D" id="3.40.50.300">
    <property type="entry name" value="P-loop containing nucleotide triphosphate hydrolases"/>
    <property type="match status" value="2"/>
</dbReference>
<protein>
    <recommendedName>
        <fullName evidence="10">ATP-dependent RNA helicase SUV3, mitochondrial</fullName>
        <ecNumber evidence="2">3.6.4.13</ecNumber>
    </recommendedName>
</protein>
<dbReference type="HOGENOM" id="CLU_010647_2_2_1"/>
<dbReference type="PANTHER" id="PTHR12131">
    <property type="entry name" value="ATP-DEPENDENT RNA AND DNA HELICASE"/>
    <property type="match status" value="1"/>
</dbReference>
<dbReference type="SUPFAM" id="SSF52540">
    <property type="entry name" value="P-loop containing nucleoside triphosphate hydrolases"/>
    <property type="match status" value="1"/>
</dbReference>
<dbReference type="GO" id="GO:0003724">
    <property type="term" value="F:RNA helicase activity"/>
    <property type="evidence" value="ECO:0007669"/>
    <property type="project" value="UniProtKB-EC"/>
</dbReference>
<dbReference type="FunFam" id="3.40.50.300:FF:000269">
    <property type="entry name" value="ATP-dependent RNA helicase SUPV3L1, mitochondrial"/>
    <property type="match status" value="1"/>
</dbReference>
<reference evidence="12 13" key="1">
    <citation type="journal article" date="2004" name="Science">
        <title>The Ashbya gossypii genome as a tool for mapping the ancient Saccharomyces cerevisiae genome.</title>
        <authorList>
            <person name="Dietrich F.S."/>
            <person name="Voegeli S."/>
            <person name="Brachat S."/>
            <person name="Lerch A."/>
            <person name="Gates K."/>
            <person name="Steiner S."/>
            <person name="Mohr C."/>
            <person name="Pohlmann R."/>
            <person name="Luedi P."/>
            <person name="Choi S."/>
            <person name="Wing R.A."/>
            <person name="Flavier A."/>
            <person name="Gaffney T.D."/>
            <person name="Philippsen P."/>
        </authorList>
    </citation>
    <scope>NUCLEOTIDE SEQUENCE [LARGE SCALE GENOMIC DNA]</scope>
    <source>
        <strain evidence="13">ATCC 10895 / CBS 109.51 / FGSC 9923 / NRRL Y-1056</strain>
    </source>
</reference>
<evidence type="ECO:0000256" key="9">
    <source>
        <dbReference type="ARBA" id="ARBA00047984"/>
    </source>
</evidence>
<dbReference type="AlphaFoldDB" id="Q751E6"/>
<keyword evidence="8" id="KW-0496">Mitochondrion</keyword>
<dbReference type="CDD" id="cd17913">
    <property type="entry name" value="DEXQc_Suv3"/>
    <property type="match status" value="1"/>
</dbReference>
<dbReference type="GO" id="GO:0016787">
    <property type="term" value="F:hydrolase activity"/>
    <property type="evidence" value="ECO:0007669"/>
    <property type="project" value="UniProtKB-KW"/>
</dbReference>
<keyword evidence="5" id="KW-0347">Helicase</keyword>
<dbReference type="RefSeq" id="NP_986427.1">
    <property type="nucleotide sequence ID" value="NM_211489.1"/>
</dbReference>
<dbReference type="Gene3D" id="1.20.272.40">
    <property type="match status" value="1"/>
</dbReference>
<dbReference type="Pfam" id="PF12513">
    <property type="entry name" value="SUV3_C"/>
    <property type="match status" value="1"/>
</dbReference>
<dbReference type="KEGG" id="ago:AGOS_AGL240W"/>
<dbReference type="GO" id="GO:0000965">
    <property type="term" value="P:mitochondrial RNA 3'-end processing"/>
    <property type="evidence" value="ECO:0000318"/>
    <property type="project" value="GO_Central"/>
</dbReference>
<evidence type="ECO:0000256" key="6">
    <source>
        <dbReference type="ARBA" id="ARBA00022840"/>
    </source>
</evidence>
<dbReference type="InterPro" id="IPR050699">
    <property type="entry name" value="RNA-DNA_Helicase"/>
</dbReference>
<organism evidence="12 13">
    <name type="scientific">Eremothecium gossypii (strain ATCC 10895 / CBS 109.51 / FGSC 9923 / NRRL Y-1056)</name>
    <name type="common">Yeast</name>
    <name type="synonym">Ashbya gossypii</name>
    <dbReference type="NCBI Taxonomy" id="284811"/>
    <lineage>
        <taxon>Eukaryota</taxon>
        <taxon>Fungi</taxon>
        <taxon>Dikarya</taxon>
        <taxon>Ascomycota</taxon>
        <taxon>Saccharomycotina</taxon>
        <taxon>Saccharomycetes</taxon>
        <taxon>Saccharomycetales</taxon>
        <taxon>Saccharomycetaceae</taxon>
        <taxon>Eremothecium</taxon>
    </lineage>
</organism>
<evidence type="ECO:0000256" key="5">
    <source>
        <dbReference type="ARBA" id="ARBA00022806"/>
    </source>
</evidence>
<dbReference type="GO" id="GO:0045025">
    <property type="term" value="C:mitochondrial degradosome"/>
    <property type="evidence" value="ECO:0000318"/>
    <property type="project" value="GO_Central"/>
</dbReference>
<sequence>MHSRWLRYPISRLQIVRYKSSTRVCPLLPFRREDWLVDAKSIKHPPQAGGQCDRRSVHLKLAELAKNNIDAKFQSTLERAIRGLQGQALRSETPAEQPMRKEAWARLQDELVQQLQSYRPQESYRMTVADVLQPKHISTLLPQLLHVDGLTQQQWEGILEVPEAQKVMKLRHILDTHFKLLYHEEVLPKRVGSLSFSKRTLDISNPAEWFPEARKLRRTIVVHLGPTNSGKTYHALEKLKKCDRGYYAGPLRLLAREIYDRFQKDNIRCNLLTGEEVINDLDTLGNRAGLTSGTVEMVPLNQYFDMVVLDEIQMLADEQRGWAWTNALLGVQASELHLCGEPSVLPFIQRLVAMTGDKLVINEYQRLGKLEVESKPLPERFHGLKKGDCLVSFSKRKTLDLKLQIERAKKCKVAVIYGSLPPETRVHQATMFNRGEADILVASDAIGMGLNLSIKRVIFTSAMKWNGAELIPLTDSQTKQIAGRAGRYKVAGESDDAAGGSVGKVTALDMETLEMIQNSMKAPVKYIPSAVLWPPDRILAQILTKYPPGMKITTLLEHFDRDIKSNPDSLFILPNIESRIEVMNLIEGMDGLSLEDMMTLSNAPLRDLPIPKKAFINFCETVAKKETRSIFDFKIPLNFLNAKAVTDEDLKLDLYEELHHVLTLYMWLQIRYPDYFVDLESVKSLKHHCEYIIFEKLKFLKRNPYKKS</sequence>
<evidence type="ECO:0000256" key="8">
    <source>
        <dbReference type="ARBA" id="ARBA00023128"/>
    </source>
</evidence>
<dbReference type="SMART" id="SM00487">
    <property type="entry name" value="DEXDc"/>
    <property type="match status" value="1"/>
</dbReference>
<name>Q751E6_EREGS</name>
<dbReference type="SMART" id="SM00490">
    <property type="entry name" value="HELICc"/>
    <property type="match status" value="1"/>
</dbReference>
<comment type="catalytic activity">
    <reaction evidence="9">
        <text>ATP + H2O = ADP + phosphate + H(+)</text>
        <dbReference type="Rhea" id="RHEA:13065"/>
        <dbReference type="ChEBI" id="CHEBI:15377"/>
        <dbReference type="ChEBI" id="CHEBI:15378"/>
        <dbReference type="ChEBI" id="CHEBI:30616"/>
        <dbReference type="ChEBI" id="CHEBI:43474"/>
        <dbReference type="ChEBI" id="CHEBI:456216"/>
        <dbReference type="EC" id="3.6.4.13"/>
    </reaction>
</comment>
<dbReference type="CDD" id="cd18805">
    <property type="entry name" value="SF2_C_suv3"/>
    <property type="match status" value="1"/>
</dbReference>
<keyword evidence="3" id="KW-0547">Nucleotide-binding</keyword>
<evidence type="ECO:0000313" key="12">
    <source>
        <dbReference type="EMBL" id="AAS54251.1"/>
    </source>
</evidence>
<dbReference type="Gene3D" id="1.20.58.1080">
    <property type="match status" value="1"/>
</dbReference>
<keyword evidence="13" id="KW-1185">Reference proteome</keyword>
<dbReference type="Pfam" id="PF00271">
    <property type="entry name" value="Helicase_C"/>
    <property type="match status" value="1"/>
</dbReference>
<evidence type="ECO:0000256" key="10">
    <source>
        <dbReference type="ARBA" id="ARBA00071444"/>
    </source>
</evidence>
<dbReference type="InterPro" id="IPR055206">
    <property type="entry name" value="DEXQc_SUV3"/>
</dbReference>
<evidence type="ECO:0000256" key="3">
    <source>
        <dbReference type="ARBA" id="ARBA00022741"/>
    </source>
</evidence>
<evidence type="ECO:0000259" key="11">
    <source>
        <dbReference type="PROSITE" id="PS51194"/>
    </source>
</evidence>
<evidence type="ECO:0000313" key="13">
    <source>
        <dbReference type="Proteomes" id="UP000000591"/>
    </source>
</evidence>
<dbReference type="STRING" id="284811.Q751E6"/>
<dbReference type="GO" id="GO:0005524">
    <property type="term" value="F:ATP binding"/>
    <property type="evidence" value="ECO:0007669"/>
    <property type="project" value="UniProtKB-KW"/>
</dbReference>
<dbReference type="EC" id="3.6.4.13" evidence="2"/>
<dbReference type="Proteomes" id="UP000000591">
    <property type="component" value="Chromosome VII"/>
</dbReference>
<dbReference type="FunFam" id="3.40.50.300:FF:001549">
    <property type="entry name" value="SUV3p ATP-dependent RNA helicase"/>
    <property type="match status" value="1"/>
</dbReference>
<dbReference type="PROSITE" id="PS51194">
    <property type="entry name" value="HELICASE_CTER"/>
    <property type="match status" value="1"/>
</dbReference>
<gene>
    <name evidence="12" type="ORF">AGOS_AGL240W</name>
</gene>
<feature type="domain" description="Helicase C-terminal" evidence="11">
    <location>
        <begin position="376"/>
        <end position="535"/>
    </location>
</feature>
<dbReference type="PANTHER" id="PTHR12131:SF1">
    <property type="entry name" value="ATP-DEPENDENT RNA HELICASE SUPV3L1, MITOCHONDRIAL-RELATED"/>
    <property type="match status" value="1"/>
</dbReference>
<accession>Q751E6</accession>
<keyword evidence="7" id="KW-0809">Transit peptide</keyword>
<dbReference type="InterPro" id="IPR022192">
    <property type="entry name" value="SUV3_C"/>
</dbReference>
<dbReference type="InterPro" id="IPR044774">
    <property type="entry name" value="Suv3_DEXQc"/>
</dbReference>
<dbReference type="FunCoup" id="Q751E6">
    <property type="interactions" value="716"/>
</dbReference>
<proteinExistence type="predicted"/>
<dbReference type="GeneID" id="4622720"/>
<evidence type="ECO:0000256" key="1">
    <source>
        <dbReference type="ARBA" id="ARBA00004173"/>
    </source>
</evidence>
<dbReference type="InterPro" id="IPR014001">
    <property type="entry name" value="Helicase_ATP-bd"/>
</dbReference>
<dbReference type="Pfam" id="PF22527">
    <property type="entry name" value="DEXQc_Suv3"/>
    <property type="match status" value="1"/>
</dbReference>
<keyword evidence="4" id="KW-0378">Hydrolase</keyword>
<evidence type="ECO:0000256" key="4">
    <source>
        <dbReference type="ARBA" id="ARBA00022801"/>
    </source>
</evidence>
<dbReference type="EMBL" id="AE016820">
    <property type="protein sequence ID" value="AAS54251.1"/>
    <property type="molecule type" value="Genomic_DNA"/>
</dbReference>
<keyword evidence="6" id="KW-0067">ATP-binding</keyword>
<dbReference type="InParanoid" id="Q751E6"/>
<dbReference type="eggNOG" id="KOG0953">
    <property type="taxonomic scope" value="Eukaryota"/>
</dbReference>
<dbReference type="OrthoDB" id="6692397at2759"/>
<dbReference type="OMA" id="FCEMIIF"/>